<dbReference type="PANTHER" id="PTHR33841:SF1">
    <property type="entry name" value="DNA METHYLTRANSFERASE A"/>
    <property type="match status" value="1"/>
</dbReference>
<dbReference type="EMBL" id="LT607412">
    <property type="protein sequence ID" value="SCE91510.1"/>
    <property type="molecule type" value="Genomic_DNA"/>
</dbReference>
<dbReference type="GO" id="GO:0009007">
    <property type="term" value="F:site-specific DNA-methyltransferase (adenine-specific) activity"/>
    <property type="evidence" value="ECO:0007669"/>
    <property type="project" value="UniProtKB-EC"/>
</dbReference>
<comment type="catalytic activity">
    <reaction evidence="4">
        <text>a 2'-deoxyadenosine in DNA + S-adenosyl-L-methionine = an N(6)-methyl-2'-deoxyadenosine in DNA + S-adenosyl-L-homocysteine + H(+)</text>
        <dbReference type="Rhea" id="RHEA:15197"/>
        <dbReference type="Rhea" id="RHEA-COMP:12418"/>
        <dbReference type="Rhea" id="RHEA-COMP:12419"/>
        <dbReference type="ChEBI" id="CHEBI:15378"/>
        <dbReference type="ChEBI" id="CHEBI:57856"/>
        <dbReference type="ChEBI" id="CHEBI:59789"/>
        <dbReference type="ChEBI" id="CHEBI:90615"/>
        <dbReference type="ChEBI" id="CHEBI:90616"/>
        <dbReference type="EC" id="2.1.1.72"/>
    </reaction>
</comment>
<reference evidence="8" key="1">
    <citation type="submission" date="2016-06" db="EMBL/GenBank/DDBJ databases">
        <authorList>
            <person name="Varghese N."/>
            <person name="Submissions Spin"/>
        </authorList>
    </citation>
    <scope>NUCLEOTIDE SEQUENCE [LARGE SCALE GENOMIC DNA]</scope>
    <source>
        <strain evidence="8">DSM 44875</strain>
    </source>
</reference>
<dbReference type="Pfam" id="PF18135">
    <property type="entry name" value="Type_ISP_C"/>
    <property type="match status" value="1"/>
</dbReference>
<sequence length="1101" mass="120991">MDSAVRDFNAACASKLAGPGEREAAIRSPIEMLLGAAGKQLGVTAVFHDEVRDTERQVRPDYGVSVGGAITGYMEIKAPGKSIDPGGLRGHDRVQWERQRDLPNLLYTNGTEWRLYRDRELVDAPVRFAGSLDSGSVIAPPAFEKLLTEFLKWRPAPITSVGALVRAVAPLTRLLRGEVLDQLAAERKAVRGGAEREGQPFLGLAQDWRRMLFPQADDATFADGYAQTVTFALLLARTNSITVTGHSLHTIGEQLRAEHSLMGRALQLLTDDLVADFKVTLDLLARVVDAVDWTRIRRGQRDTYLHLYEHFLDEYDPELRKASGSYYTPVELVEQMVRLTENVLVSRLDKPRGFADPDVLTVDPAMGTGTYLQTILERIAKVAEAHDGPGAVAGAVGLAAERVIGFELQMGPYAVAELRAADLLASHGASPPPGGMKLFVTNTLDDPHASDVQLGSGLQLIARARRKANAIKARANVTVVIGNPPYAELANGEGGWVENGTTGLDSKRGASAPLEDWYAPGIGRFKAKLKNLYVYFWRWATWKVWESTHNQVDGDAGVICFVTTSGYLSGPAFTGMREYLRRYASEGWIIDLTPEGQTPDIPTRIFPGVRQPLAIGIFVRTADATRDKPALIHHRSLTGRRADKLAALAEAQLDDDGWRDCRTEWDAPLTPAATSSWDTYPALADLMPWYSPGLFPTRTWVYAPSREVLKRRWAMLVGETDRQRKAELFKEGRDANLVKVKPRLPGDDTHPNPSVPVIDEVEPAAVVVQVGYRAFDRQWVLADPRLMDMPRRDLWSARVPGQVFAIEQHSHPIASGPALIFSALMPDFHNFNNRGGRTLPYLHPGGKPNLAPGLTAALSQRLGIEVPADDVLAYVAGITAHPAFTATFTDELTTPGLRVPITIDPALWRTAIEVGCQVLWLHTYGRAFTAPERPCSSIRLPSGDARQPLSLAPVTRVPETINYDPQRQVIAVGDGEFGPVGVDVWDYAVGGRNIIKSWFNYRKKEPGGRRGSPLDDMHVDVWEPGWTGEFVDLLTVLTRLVEMEPAQAELLAAVLANEVLNRDQLTAAGVRWPTGTSDRKPLYGLTNDQHEAAADGVVRLV</sequence>
<accession>A0A1C4W5L7</accession>
<dbReference type="InterPro" id="IPR050953">
    <property type="entry name" value="N4_N6_ade-DNA_methylase"/>
</dbReference>
<evidence type="ECO:0000256" key="3">
    <source>
        <dbReference type="ARBA" id="ARBA00022679"/>
    </source>
</evidence>
<dbReference type="InterPro" id="IPR003356">
    <property type="entry name" value="DNA_methylase_A-5"/>
</dbReference>
<dbReference type="Pfam" id="PF02384">
    <property type="entry name" value="N6_Mtase"/>
    <property type="match status" value="1"/>
</dbReference>
<organism evidence="7 8">
    <name type="scientific">Micromonospora coriariae</name>
    <dbReference type="NCBI Taxonomy" id="285665"/>
    <lineage>
        <taxon>Bacteria</taxon>
        <taxon>Bacillati</taxon>
        <taxon>Actinomycetota</taxon>
        <taxon>Actinomycetes</taxon>
        <taxon>Micromonosporales</taxon>
        <taxon>Micromonosporaceae</taxon>
        <taxon>Micromonospora</taxon>
    </lineage>
</organism>
<dbReference type="RefSeq" id="WP_089018866.1">
    <property type="nucleotide sequence ID" value="NZ_LT607412.1"/>
</dbReference>
<name>A0A1C4W5L7_9ACTN</name>
<dbReference type="AlphaFoldDB" id="A0A1C4W5L7"/>
<dbReference type="PRINTS" id="PR00507">
    <property type="entry name" value="N12N6MTFRASE"/>
</dbReference>
<dbReference type="SUPFAM" id="SSF53335">
    <property type="entry name" value="S-adenosyl-L-methionine-dependent methyltransferases"/>
    <property type="match status" value="1"/>
</dbReference>
<dbReference type="GO" id="GO:0003677">
    <property type="term" value="F:DNA binding"/>
    <property type="evidence" value="ECO:0007669"/>
    <property type="project" value="InterPro"/>
</dbReference>
<keyword evidence="8" id="KW-1185">Reference proteome</keyword>
<evidence type="ECO:0000259" key="6">
    <source>
        <dbReference type="Pfam" id="PF18135"/>
    </source>
</evidence>
<proteinExistence type="predicted"/>
<evidence type="ECO:0000259" key="5">
    <source>
        <dbReference type="Pfam" id="PF02384"/>
    </source>
</evidence>
<protein>
    <recommendedName>
        <fullName evidence="1">site-specific DNA-methyltransferase (adenine-specific)</fullName>
        <ecNumber evidence="1">2.1.1.72</ecNumber>
    </recommendedName>
</protein>
<keyword evidence="2 7" id="KW-0489">Methyltransferase</keyword>
<feature type="domain" description="Type ISP restriction-modification enzyme LLaBIII C-terminal specificity" evidence="6">
    <location>
        <begin position="685"/>
        <end position="1033"/>
    </location>
</feature>
<evidence type="ECO:0000256" key="1">
    <source>
        <dbReference type="ARBA" id="ARBA00011900"/>
    </source>
</evidence>
<dbReference type="InterPro" id="IPR029063">
    <property type="entry name" value="SAM-dependent_MTases_sf"/>
</dbReference>
<evidence type="ECO:0000256" key="4">
    <source>
        <dbReference type="ARBA" id="ARBA00047942"/>
    </source>
</evidence>
<feature type="domain" description="DNA methylase adenine-specific" evidence="5">
    <location>
        <begin position="300"/>
        <end position="487"/>
    </location>
</feature>
<evidence type="ECO:0000313" key="8">
    <source>
        <dbReference type="Proteomes" id="UP000198243"/>
    </source>
</evidence>
<dbReference type="InterPro" id="IPR041635">
    <property type="entry name" value="Type_ISP_LLaBIII_C"/>
</dbReference>
<keyword evidence="3" id="KW-0808">Transferase</keyword>
<dbReference type="PANTHER" id="PTHR33841">
    <property type="entry name" value="DNA METHYLTRANSFERASE YEEA-RELATED"/>
    <property type="match status" value="1"/>
</dbReference>
<evidence type="ECO:0000313" key="7">
    <source>
        <dbReference type="EMBL" id="SCE91510.1"/>
    </source>
</evidence>
<dbReference type="GO" id="GO:0032259">
    <property type="term" value="P:methylation"/>
    <property type="evidence" value="ECO:0007669"/>
    <property type="project" value="UniProtKB-KW"/>
</dbReference>
<gene>
    <name evidence="7" type="ORF">GA0070607_3162</name>
</gene>
<dbReference type="Proteomes" id="UP000198243">
    <property type="component" value="Chromosome I"/>
</dbReference>
<dbReference type="GO" id="GO:0008170">
    <property type="term" value="F:N-methyltransferase activity"/>
    <property type="evidence" value="ECO:0007669"/>
    <property type="project" value="InterPro"/>
</dbReference>
<evidence type="ECO:0000256" key="2">
    <source>
        <dbReference type="ARBA" id="ARBA00022603"/>
    </source>
</evidence>
<dbReference type="REBASE" id="157978">
    <property type="entry name" value="Mco44875ORF3162P"/>
</dbReference>
<dbReference type="EC" id="2.1.1.72" evidence="1"/>
<dbReference type="Gene3D" id="3.40.50.150">
    <property type="entry name" value="Vaccinia Virus protein VP39"/>
    <property type="match status" value="1"/>
</dbReference>